<dbReference type="Proteomes" id="UP000176186">
    <property type="component" value="Unassembled WGS sequence"/>
</dbReference>
<accession>A0A1F6BE77</accession>
<evidence type="ECO:0008006" key="5">
    <source>
        <dbReference type="Google" id="ProtNLM"/>
    </source>
</evidence>
<dbReference type="InterPro" id="IPR035205">
    <property type="entry name" value="DUF5320"/>
</dbReference>
<keyword evidence="1" id="KW-0175">Coiled coil</keyword>
<dbReference type="Pfam" id="PF17253">
    <property type="entry name" value="DUF5320"/>
    <property type="match status" value="1"/>
</dbReference>
<protein>
    <recommendedName>
        <fullName evidence="5">Cytoplasmic protein</fullName>
    </recommendedName>
</protein>
<name>A0A1F6BE77_9BACT</name>
<proteinExistence type="predicted"/>
<sequence length="87" mass="9658">MPGFDKTGPQGQGPMTGKGMGPCGKGHGMRMGFGRCRGYGRGLGRYFGWNAPQTKEEKIEDIQAYKKSLQEEMEDVEKELVDLQKSE</sequence>
<feature type="compositionally biased region" description="Gly residues" evidence="2">
    <location>
        <begin position="10"/>
        <end position="27"/>
    </location>
</feature>
<evidence type="ECO:0000256" key="1">
    <source>
        <dbReference type="SAM" id="Coils"/>
    </source>
</evidence>
<evidence type="ECO:0000313" key="4">
    <source>
        <dbReference type="Proteomes" id="UP000176186"/>
    </source>
</evidence>
<dbReference type="EMBL" id="MFKE01000020">
    <property type="protein sequence ID" value="OGG34827.1"/>
    <property type="molecule type" value="Genomic_DNA"/>
</dbReference>
<reference evidence="3 4" key="1">
    <citation type="journal article" date="2016" name="Nat. Commun.">
        <title>Thousands of microbial genomes shed light on interconnected biogeochemical processes in an aquifer system.</title>
        <authorList>
            <person name="Anantharaman K."/>
            <person name="Brown C.T."/>
            <person name="Hug L.A."/>
            <person name="Sharon I."/>
            <person name="Castelle C.J."/>
            <person name="Probst A.J."/>
            <person name="Thomas B.C."/>
            <person name="Singh A."/>
            <person name="Wilkins M.J."/>
            <person name="Karaoz U."/>
            <person name="Brodie E.L."/>
            <person name="Williams K.H."/>
            <person name="Hubbard S.S."/>
            <person name="Banfield J.F."/>
        </authorList>
    </citation>
    <scope>NUCLEOTIDE SEQUENCE [LARGE SCALE GENOMIC DNA]</scope>
</reference>
<comment type="caution">
    <text evidence="3">The sequence shown here is derived from an EMBL/GenBank/DDBJ whole genome shotgun (WGS) entry which is preliminary data.</text>
</comment>
<evidence type="ECO:0000313" key="3">
    <source>
        <dbReference type="EMBL" id="OGG34827.1"/>
    </source>
</evidence>
<dbReference type="STRING" id="1798401.A2363_00065"/>
<feature type="coiled-coil region" evidence="1">
    <location>
        <begin position="55"/>
        <end position="86"/>
    </location>
</feature>
<evidence type="ECO:0000256" key="2">
    <source>
        <dbReference type="SAM" id="MobiDB-lite"/>
    </source>
</evidence>
<dbReference type="AlphaFoldDB" id="A0A1F6BE77"/>
<gene>
    <name evidence="3" type="ORF">A2363_00065</name>
</gene>
<organism evidence="3 4">
    <name type="scientific">Candidatus Gottesmanbacteria bacterium RIFOXYB1_FULL_47_11</name>
    <dbReference type="NCBI Taxonomy" id="1798401"/>
    <lineage>
        <taxon>Bacteria</taxon>
        <taxon>Candidatus Gottesmaniibacteriota</taxon>
    </lineage>
</organism>
<feature type="region of interest" description="Disordered" evidence="2">
    <location>
        <begin position="1"/>
        <end position="27"/>
    </location>
</feature>